<feature type="transmembrane region" description="Helical" evidence="1">
    <location>
        <begin position="80"/>
        <end position="100"/>
    </location>
</feature>
<dbReference type="Proteomes" id="UP000285120">
    <property type="component" value="Unassembled WGS sequence"/>
</dbReference>
<dbReference type="RefSeq" id="WP_120193130.1">
    <property type="nucleotide sequence ID" value="NZ_RAPK01000008.1"/>
</dbReference>
<keyword evidence="1" id="KW-1133">Transmembrane helix</keyword>
<evidence type="ECO:0000313" key="3">
    <source>
        <dbReference type="Proteomes" id="UP000285120"/>
    </source>
</evidence>
<sequence length="636" mass="75209">MEKIFKWIFIFWYSLRACLMNLKKEITNYYAYYFILIILSFIAILTIIIDGCFELNYPINNEYLIENNTRFSFFKEINEFINRAFIFSIPIVAAFFYFTYREQISLSARRENSFHLTMFMTCTPTVLIYGNIISFLLNQYANTQGELHTATSTVINIWIILIFCTLYYFYKIVSNSLNSIHEKKAFDKYMKQISKDKKSLYYCANKLKSIFFESMNSNLESAFQNINFSLENHLNDLLLEQRQEWEKHINSIMGEEPEHLLETLFIRGKKKKVDEKNIYLSQYYKENPENTRILYSAILRFHLKISYNVLRLENHFSSKNPLNAVNLLKPTIVPNLYKTYFKNLEELCINAYNNKEFPFELMLYTINDISKENINEINGRVAMSYTGPILLHQTLLKEAVEDGNVNKVTVITYSLTKPILNDENIQVKENTFNKEIELFMSRAIRKSQKDTFKEIPMEIKNLILFVLLQSLMKSIEIGQYGVSGQIVKRITTDFTGSSINSQLINFKKNKGLFNSSFTNEIQSSDIEDLDTIFNFSEQSFDYCFKKLNFLIYAQELYIKEMNIEFTEFNNDLTFVEIDLIDKDQLNYIYNKIISVGPKYGMLSLKEDFLKKYFGYKRDKKSFISTLANYFLDKESH</sequence>
<evidence type="ECO:0000313" key="2">
    <source>
        <dbReference type="EMBL" id="RKD73646.1"/>
    </source>
</evidence>
<protein>
    <submittedName>
        <fullName evidence="2">Uncharacterized protein</fullName>
    </submittedName>
</protein>
<name>A0A419V5J6_9BACL</name>
<dbReference type="EMBL" id="RAPK01000008">
    <property type="protein sequence ID" value="RKD73646.1"/>
    <property type="molecule type" value="Genomic_DNA"/>
</dbReference>
<feature type="transmembrane region" description="Helical" evidence="1">
    <location>
        <begin position="149"/>
        <end position="170"/>
    </location>
</feature>
<keyword evidence="1" id="KW-0812">Transmembrane</keyword>
<organism evidence="2 3">
    <name type="scientific">Sinobaca qinghaiensis</name>
    <dbReference type="NCBI Taxonomy" id="342944"/>
    <lineage>
        <taxon>Bacteria</taxon>
        <taxon>Bacillati</taxon>
        <taxon>Bacillota</taxon>
        <taxon>Bacilli</taxon>
        <taxon>Bacillales</taxon>
        <taxon>Sporolactobacillaceae</taxon>
        <taxon>Sinobaca</taxon>
    </lineage>
</organism>
<accession>A0A419V5J6</accession>
<dbReference type="OrthoDB" id="2966207at2"/>
<evidence type="ECO:0000256" key="1">
    <source>
        <dbReference type="SAM" id="Phobius"/>
    </source>
</evidence>
<proteinExistence type="predicted"/>
<reference evidence="2 3" key="1">
    <citation type="submission" date="2018-09" db="EMBL/GenBank/DDBJ databases">
        <title>Genomic Encyclopedia of Archaeal and Bacterial Type Strains, Phase II (KMG-II): from individual species to whole genera.</title>
        <authorList>
            <person name="Goeker M."/>
        </authorList>
    </citation>
    <scope>NUCLEOTIDE SEQUENCE [LARGE SCALE GENOMIC DNA]</scope>
    <source>
        <strain evidence="2 3">DSM 17008</strain>
    </source>
</reference>
<dbReference type="AlphaFoldDB" id="A0A419V5J6"/>
<feature type="transmembrane region" description="Helical" evidence="1">
    <location>
        <begin position="112"/>
        <end position="137"/>
    </location>
</feature>
<keyword evidence="3" id="KW-1185">Reference proteome</keyword>
<comment type="caution">
    <text evidence="2">The sequence shown here is derived from an EMBL/GenBank/DDBJ whole genome shotgun (WGS) entry which is preliminary data.</text>
</comment>
<gene>
    <name evidence="2" type="ORF">ATL39_1948</name>
</gene>
<feature type="transmembrane region" description="Helical" evidence="1">
    <location>
        <begin position="30"/>
        <end position="49"/>
    </location>
</feature>
<keyword evidence="1" id="KW-0472">Membrane</keyword>